<comment type="caution">
    <text evidence="2">The sequence shown here is derived from an EMBL/GenBank/DDBJ whole genome shotgun (WGS) entry which is preliminary data.</text>
</comment>
<keyword evidence="3" id="KW-1185">Reference proteome</keyword>
<feature type="region of interest" description="Disordered" evidence="1">
    <location>
        <begin position="437"/>
        <end position="507"/>
    </location>
</feature>
<organism evidence="2 3">
    <name type="scientific">Elsinoe australis</name>
    <dbReference type="NCBI Taxonomy" id="40998"/>
    <lineage>
        <taxon>Eukaryota</taxon>
        <taxon>Fungi</taxon>
        <taxon>Dikarya</taxon>
        <taxon>Ascomycota</taxon>
        <taxon>Pezizomycotina</taxon>
        <taxon>Dothideomycetes</taxon>
        <taxon>Dothideomycetidae</taxon>
        <taxon>Myriangiales</taxon>
        <taxon>Elsinoaceae</taxon>
        <taxon>Elsinoe</taxon>
    </lineage>
</organism>
<feature type="region of interest" description="Disordered" evidence="1">
    <location>
        <begin position="379"/>
        <end position="403"/>
    </location>
</feature>
<dbReference type="AlphaFoldDB" id="A0A2P8A673"/>
<feature type="region of interest" description="Disordered" evidence="1">
    <location>
        <begin position="1"/>
        <end position="42"/>
    </location>
</feature>
<evidence type="ECO:0000256" key="1">
    <source>
        <dbReference type="SAM" id="MobiDB-lite"/>
    </source>
</evidence>
<gene>
    <name evidence="2" type="ORF">B9Z65_4821</name>
</gene>
<dbReference type="Proteomes" id="UP000243723">
    <property type="component" value="Unassembled WGS sequence"/>
</dbReference>
<evidence type="ECO:0000313" key="2">
    <source>
        <dbReference type="EMBL" id="PSK55943.1"/>
    </source>
</evidence>
<feature type="compositionally biased region" description="Low complexity" evidence="1">
    <location>
        <begin position="492"/>
        <end position="502"/>
    </location>
</feature>
<feature type="region of interest" description="Disordered" evidence="1">
    <location>
        <begin position="159"/>
        <end position="241"/>
    </location>
</feature>
<feature type="compositionally biased region" description="Polar residues" evidence="1">
    <location>
        <begin position="200"/>
        <end position="215"/>
    </location>
</feature>
<protein>
    <submittedName>
        <fullName evidence="2">Uncharacterized protein</fullName>
    </submittedName>
</protein>
<name>A0A2P8A673_9PEZI</name>
<dbReference type="OrthoDB" id="3925447at2759"/>
<feature type="compositionally biased region" description="Low complexity" evidence="1">
    <location>
        <begin position="462"/>
        <end position="477"/>
    </location>
</feature>
<proteinExistence type="predicted"/>
<accession>A0A2P8A673</accession>
<reference evidence="2 3" key="1">
    <citation type="submission" date="2017-05" db="EMBL/GenBank/DDBJ databases">
        <title>Draft genome sequence of Elsinoe australis.</title>
        <authorList>
            <person name="Cheng Q."/>
        </authorList>
    </citation>
    <scope>NUCLEOTIDE SEQUENCE [LARGE SCALE GENOMIC DNA]</scope>
    <source>
        <strain evidence="2 3">NL1</strain>
    </source>
</reference>
<evidence type="ECO:0000313" key="3">
    <source>
        <dbReference type="Proteomes" id="UP000243723"/>
    </source>
</evidence>
<dbReference type="EMBL" id="NHZQ01000066">
    <property type="protein sequence ID" value="PSK55943.1"/>
    <property type="molecule type" value="Genomic_DNA"/>
</dbReference>
<sequence length="643" mass="69664">MPHAISDLRPFSPQLSHTSGASEDGDAIFGTARIEPTPGNSLPLLQKPGDLLIKILASDTNLASDKVSDRSAGLRKGNFRGVVVAAKQSIDEEGSRLIGDNVGLSRKQSAEQQATGTIADTPRGRKSYGLVSRIRTPVMKRTSSGRFAPSWGSPAWIQAESADENASTVMVESWRGRTMSDATDGSGGLTRRDSPRVIKRTSSGRQAPNWSTPSWNREEQKEEEDQNKSIAQNTPQDDAVDNRGKATYRMVDRNGMPVFKRVSSGRHGSNWATPTCASHNSVLENAAADDSPLKDPEKHEEDVQTLVQRTRPSVFKRTPSGRHAPQWNTPAWSLTRSVTSPATFEGPKPEEETLNDEPASITYRLVDRNGSPVFKRVSSGRHAPNWNSPDFSKPPVSPIPTAQQPIRDAPLIIKKRTATQPQSAIYKLVSRPAPPALRRISSGRHAPQWGTPLFSPPLAPLESTTPRSVSFSSSPASEARREVTTPHRLVNRRSTTSALRRTSSGRHAPQWAATGFVPLSPSSSAVIEAPVSETLSISESPVSSLRLTSRSTPAPRLKRVSSGRHAPSWGAPVFVTPGLSADLEGEGLDVGLKEQRGEEMRKFGVGDVVCGSLGDFGNVHWEGGEGYIIVARAEVDWLTRAEV</sequence>